<dbReference type="EMBL" id="MU006292">
    <property type="protein sequence ID" value="KAF2854718.1"/>
    <property type="molecule type" value="Genomic_DNA"/>
</dbReference>
<dbReference type="OrthoDB" id="10610301at2759"/>
<accession>A0A6A7BKR3</accession>
<name>A0A6A7BKR3_9PLEO</name>
<keyword evidence="1" id="KW-0175">Coiled coil</keyword>
<proteinExistence type="predicted"/>
<protein>
    <submittedName>
        <fullName evidence="2">Uncharacterized protein</fullName>
    </submittedName>
</protein>
<evidence type="ECO:0000313" key="3">
    <source>
        <dbReference type="Proteomes" id="UP000799423"/>
    </source>
</evidence>
<feature type="coiled-coil region" evidence="1">
    <location>
        <begin position="56"/>
        <end position="83"/>
    </location>
</feature>
<reference evidence="2" key="1">
    <citation type="submission" date="2020-01" db="EMBL/GenBank/DDBJ databases">
        <authorList>
            <consortium name="DOE Joint Genome Institute"/>
            <person name="Haridas S."/>
            <person name="Albert R."/>
            <person name="Binder M."/>
            <person name="Bloem J."/>
            <person name="Labutti K."/>
            <person name="Salamov A."/>
            <person name="Andreopoulos B."/>
            <person name="Baker S.E."/>
            <person name="Barry K."/>
            <person name="Bills G."/>
            <person name="Bluhm B.H."/>
            <person name="Cannon C."/>
            <person name="Castanera R."/>
            <person name="Culley D.E."/>
            <person name="Daum C."/>
            <person name="Ezra D."/>
            <person name="Gonzalez J.B."/>
            <person name="Henrissat B."/>
            <person name="Kuo A."/>
            <person name="Liang C."/>
            <person name="Lipzen A."/>
            <person name="Lutzoni F."/>
            <person name="Magnuson J."/>
            <person name="Mondo S."/>
            <person name="Nolan M."/>
            <person name="Ohm R."/>
            <person name="Pangilinan J."/>
            <person name="Park H.-J."/>
            <person name="Ramirez L."/>
            <person name="Alfaro M."/>
            <person name="Sun H."/>
            <person name="Tritt A."/>
            <person name="Yoshinaga Y."/>
            <person name="Zwiers L.-H."/>
            <person name="Turgeon B.G."/>
            <person name="Goodwin S.B."/>
            <person name="Spatafora J.W."/>
            <person name="Crous P.W."/>
            <person name="Grigoriev I.V."/>
        </authorList>
    </citation>
    <scope>NUCLEOTIDE SEQUENCE</scope>
    <source>
        <strain evidence="2">IPT5</strain>
    </source>
</reference>
<evidence type="ECO:0000313" key="2">
    <source>
        <dbReference type="EMBL" id="KAF2854718.1"/>
    </source>
</evidence>
<dbReference type="Proteomes" id="UP000799423">
    <property type="component" value="Unassembled WGS sequence"/>
</dbReference>
<organism evidence="2 3">
    <name type="scientific">Plenodomus tracheiphilus IPT5</name>
    <dbReference type="NCBI Taxonomy" id="1408161"/>
    <lineage>
        <taxon>Eukaryota</taxon>
        <taxon>Fungi</taxon>
        <taxon>Dikarya</taxon>
        <taxon>Ascomycota</taxon>
        <taxon>Pezizomycotina</taxon>
        <taxon>Dothideomycetes</taxon>
        <taxon>Pleosporomycetidae</taxon>
        <taxon>Pleosporales</taxon>
        <taxon>Pleosporineae</taxon>
        <taxon>Leptosphaeriaceae</taxon>
        <taxon>Plenodomus</taxon>
    </lineage>
</organism>
<evidence type="ECO:0000256" key="1">
    <source>
        <dbReference type="SAM" id="Coils"/>
    </source>
</evidence>
<gene>
    <name evidence="2" type="ORF">T440DRAFT_475817</name>
</gene>
<dbReference type="AlphaFoldDB" id="A0A6A7BKR3"/>
<keyword evidence="3" id="KW-1185">Reference proteome</keyword>
<sequence>MAHLVPPVPDQRVIDQPIDYLFSTSRPATNDHKWKIAVEKLRSDQEYIITMPKARYDTLQRIYDDLNRLARKKDEEILELKARITELHKIRTVLPVHIKNIAKYLKSRYEYMRSHAASNNA</sequence>